<protein>
    <submittedName>
        <fullName evidence="1">Uncharacterized protein</fullName>
    </submittedName>
</protein>
<dbReference type="EnsemblMetazoa" id="GAUT005444-RA">
    <property type="protein sequence ID" value="GAUT005444-PA"/>
    <property type="gene ID" value="GAUT005444"/>
</dbReference>
<sequence length="104" mass="11690">MGGSKQQARNLLNQELCGAKDIKTTKNECHKLLKELLDLPKETSETNEGMVDTNTTLIDEDKPLPFHIKFAIEQSDSTLWYNESSTAESLITYSTQEEPSEGLQ</sequence>
<dbReference type="AlphaFoldDB" id="A0A1A9UI01"/>
<proteinExistence type="predicted"/>
<name>A0A1A9UI01_GLOAU</name>
<evidence type="ECO:0000313" key="2">
    <source>
        <dbReference type="Proteomes" id="UP000078200"/>
    </source>
</evidence>
<accession>A0A1A9UI01</accession>
<reference evidence="1" key="1">
    <citation type="submission" date="2020-05" db="UniProtKB">
        <authorList>
            <consortium name="EnsemblMetazoa"/>
        </authorList>
    </citation>
    <scope>IDENTIFICATION</scope>
    <source>
        <strain evidence="1">TTRI</strain>
    </source>
</reference>
<keyword evidence="2" id="KW-1185">Reference proteome</keyword>
<organism evidence="1 2">
    <name type="scientific">Glossina austeni</name>
    <name type="common">Savannah tsetse fly</name>
    <dbReference type="NCBI Taxonomy" id="7395"/>
    <lineage>
        <taxon>Eukaryota</taxon>
        <taxon>Metazoa</taxon>
        <taxon>Ecdysozoa</taxon>
        <taxon>Arthropoda</taxon>
        <taxon>Hexapoda</taxon>
        <taxon>Insecta</taxon>
        <taxon>Pterygota</taxon>
        <taxon>Neoptera</taxon>
        <taxon>Endopterygota</taxon>
        <taxon>Diptera</taxon>
        <taxon>Brachycera</taxon>
        <taxon>Muscomorpha</taxon>
        <taxon>Hippoboscoidea</taxon>
        <taxon>Glossinidae</taxon>
        <taxon>Glossina</taxon>
    </lineage>
</organism>
<dbReference type="Proteomes" id="UP000078200">
    <property type="component" value="Unassembled WGS sequence"/>
</dbReference>
<evidence type="ECO:0000313" key="1">
    <source>
        <dbReference type="EnsemblMetazoa" id="GAUT005444-PA"/>
    </source>
</evidence>
<dbReference type="VEuPathDB" id="VectorBase:GAUT005444"/>